<reference evidence="12" key="2">
    <citation type="submission" date="2025-09" db="UniProtKB">
        <authorList>
            <consortium name="Ensembl"/>
        </authorList>
    </citation>
    <scope>IDENTIFICATION</scope>
</reference>
<dbReference type="Ensembl" id="ENSPKIT00000023494.1">
    <property type="protein sequence ID" value="ENSPKIP00000011549.1"/>
    <property type="gene ID" value="ENSPKIG00000018581.1"/>
</dbReference>
<evidence type="ECO:0000256" key="4">
    <source>
        <dbReference type="ARBA" id="ARBA00011207"/>
    </source>
</evidence>
<keyword evidence="7" id="KW-0372">Hormone</keyword>
<organism evidence="12 13">
    <name type="scientific">Paramormyrops kingsleyae</name>
    <dbReference type="NCBI Taxonomy" id="1676925"/>
    <lineage>
        <taxon>Eukaryota</taxon>
        <taxon>Metazoa</taxon>
        <taxon>Chordata</taxon>
        <taxon>Craniata</taxon>
        <taxon>Vertebrata</taxon>
        <taxon>Euteleostomi</taxon>
        <taxon>Actinopterygii</taxon>
        <taxon>Neopterygii</taxon>
        <taxon>Teleostei</taxon>
        <taxon>Osteoglossocephala</taxon>
        <taxon>Osteoglossomorpha</taxon>
        <taxon>Osteoglossiformes</taxon>
        <taxon>Mormyridae</taxon>
        <taxon>Paramormyrops</taxon>
    </lineage>
</organism>
<keyword evidence="6" id="KW-0313">Glucose metabolism</keyword>
<evidence type="ECO:0000256" key="5">
    <source>
        <dbReference type="ARBA" id="ARBA00022525"/>
    </source>
</evidence>
<sequence length="99" mass="11001">MAAWLQAFPLLLLLVLSSPGADAAANQHLCGSHLVEALFLVCGERGFFFNPNTKRDLQQWCLPPCKPHISRRGLQGLGSPCRPQTVTALNIKHSLIRRW</sequence>
<evidence type="ECO:0000256" key="2">
    <source>
        <dbReference type="ARBA" id="ARBA00004613"/>
    </source>
</evidence>
<dbReference type="GO" id="GO:0005615">
    <property type="term" value="C:extracellular space"/>
    <property type="evidence" value="ECO:0007669"/>
    <property type="project" value="TreeGrafter"/>
</dbReference>
<dbReference type="CDD" id="cd04367">
    <property type="entry name" value="IlGF_insulin_like"/>
    <property type="match status" value="1"/>
</dbReference>
<dbReference type="InterPro" id="IPR004825">
    <property type="entry name" value="Insulin"/>
</dbReference>
<proteinExistence type="inferred from homology"/>
<evidence type="ECO:0000256" key="8">
    <source>
        <dbReference type="ARBA" id="ARBA00023157"/>
    </source>
</evidence>
<dbReference type="SMART" id="SM00078">
    <property type="entry name" value="IlGF"/>
    <property type="match status" value="1"/>
</dbReference>
<dbReference type="PANTHER" id="PTHR11454">
    <property type="entry name" value="INSULIN/INSULIN GROWTH FACTOR"/>
    <property type="match status" value="1"/>
</dbReference>
<keyword evidence="10" id="KW-0732">Signal</keyword>
<dbReference type="Proteomes" id="UP000261540">
    <property type="component" value="Unplaced"/>
</dbReference>
<comment type="similarity">
    <text evidence="3">Belongs to the insulin family.</text>
</comment>
<dbReference type="PANTHER" id="PTHR11454:SF9">
    <property type="entry name" value="INSULIN"/>
    <property type="match status" value="1"/>
</dbReference>
<keyword evidence="9" id="KW-0119">Carbohydrate metabolism</keyword>
<feature type="chain" id="PRO_5017400697" description="Insulin-like domain-containing protein" evidence="10">
    <location>
        <begin position="24"/>
        <end position="99"/>
    </location>
</feature>
<evidence type="ECO:0000256" key="9">
    <source>
        <dbReference type="ARBA" id="ARBA00023277"/>
    </source>
</evidence>
<evidence type="ECO:0000256" key="1">
    <source>
        <dbReference type="ARBA" id="ARBA00002985"/>
    </source>
</evidence>
<evidence type="ECO:0000256" key="7">
    <source>
        <dbReference type="ARBA" id="ARBA00022702"/>
    </source>
</evidence>
<evidence type="ECO:0000256" key="6">
    <source>
        <dbReference type="ARBA" id="ARBA00022526"/>
    </source>
</evidence>
<dbReference type="GO" id="GO:0005179">
    <property type="term" value="F:hormone activity"/>
    <property type="evidence" value="ECO:0007669"/>
    <property type="project" value="UniProtKB-KW"/>
</dbReference>
<evidence type="ECO:0000313" key="13">
    <source>
        <dbReference type="Proteomes" id="UP000261540"/>
    </source>
</evidence>
<evidence type="ECO:0000256" key="3">
    <source>
        <dbReference type="ARBA" id="ARBA00009034"/>
    </source>
</evidence>
<reference evidence="12" key="1">
    <citation type="submission" date="2025-08" db="UniProtKB">
        <authorList>
            <consortium name="Ensembl"/>
        </authorList>
    </citation>
    <scope>IDENTIFICATION</scope>
</reference>
<feature type="signal peptide" evidence="10">
    <location>
        <begin position="1"/>
        <end position="23"/>
    </location>
</feature>
<comment type="function">
    <text evidence="1">Insulin decreases blood glucose concentration. It increases cell permeability to monosaccharides, amino acids and fatty acids. It accelerates glycolysis, the pentose phosphate cycle, and glycogen synthesis in liver.</text>
</comment>
<evidence type="ECO:0000313" key="12">
    <source>
        <dbReference type="Ensembl" id="ENSPKIP00000011549.1"/>
    </source>
</evidence>
<dbReference type="InterPro" id="IPR016179">
    <property type="entry name" value="Insulin-like"/>
</dbReference>
<dbReference type="Pfam" id="PF00049">
    <property type="entry name" value="Insulin"/>
    <property type="match status" value="1"/>
</dbReference>
<comment type="subunit">
    <text evidence="4">Heterodimer of a B chain and an A chain linked by two disulfide bonds.</text>
</comment>
<keyword evidence="13" id="KW-1185">Reference proteome</keyword>
<evidence type="ECO:0000256" key="10">
    <source>
        <dbReference type="SAM" id="SignalP"/>
    </source>
</evidence>
<protein>
    <recommendedName>
        <fullName evidence="11">Insulin-like domain-containing protein</fullName>
    </recommendedName>
</protein>
<comment type="subcellular location">
    <subcellularLocation>
        <location evidence="2">Secreted</location>
    </subcellularLocation>
</comment>
<keyword evidence="5" id="KW-0964">Secreted</keyword>
<dbReference type="Gene3D" id="1.10.100.10">
    <property type="entry name" value="Insulin-like"/>
    <property type="match status" value="1"/>
</dbReference>
<name>A0A3B3R042_9TELE</name>
<dbReference type="GO" id="GO:0006006">
    <property type="term" value="P:glucose metabolic process"/>
    <property type="evidence" value="ECO:0007669"/>
    <property type="project" value="UniProtKB-KW"/>
</dbReference>
<dbReference type="GeneTree" id="ENSGT00940000164327"/>
<evidence type="ECO:0000259" key="11">
    <source>
        <dbReference type="SMART" id="SM00078"/>
    </source>
</evidence>
<keyword evidence="8" id="KW-1015">Disulfide bond</keyword>
<dbReference type="STRING" id="1676925.ENSPKIP00000011549"/>
<accession>A0A3B3R042</accession>
<dbReference type="AlphaFoldDB" id="A0A3B3R042"/>
<dbReference type="InterPro" id="IPR036438">
    <property type="entry name" value="Insulin-like_sf"/>
</dbReference>
<feature type="domain" description="Insulin-like" evidence="11">
    <location>
        <begin position="27"/>
        <end position="81"/>
    </location>
</feature>
<dbReference type="SUPFAM" id="SSF56994">
    <property type="entry name" value="Insulin-like"/>
    <property type="match status" value="1"/>
</dbReference>